<accession>A0A495X571</accession>
<keyword evidence="3" id="KW-1185">Reference proteome</keyword>
<evidence type="ECO:0000313" key="3">
    <source>
        <dbReference type="Proteomes" id="UP000272729"/>
    </source>
</evidence>
<dbReference type="EMBL" id="RBXR01000001">
    <property type="protein sequence ID" value="RKT69087.1"/>
    <property type="molecule type" value="Genomic_DNA"/>
</dbReference>
<organism evidence="2 3">
    <name type="scientific">Saccharothrix variisporea</name>
    <dbReference type="NCBI Taxonomy" id="543527"/>
    <lineage>
        <taxon>Bacteria</taxon>
        <taxon>Bacillati</taxon>
        <taxon>Actinomycetota</taxon>
        <taxon>Actinomycetes</taxon>
        <taxon>Pseudonocardiales</taxon>
        <taxon>Pseudonocardiaceae</taxon>
        <taxon>Saccharothrix</taxon>
    </lineage>
</organism>
<dbReference type="AlphaFoldDB" id="A0A495X571"/>
<feature type="transmembrane region" description="Helical" evidence="1">
    <location>
        <begin position="24"/>
        <end position="41"/>
    </location>
</feature>
<evidence type="ECO:0000313" key="2">
    <source>
        <dbReference type="EMBL" id="RKT69087.1"/>
    </source>
</evidence>
<comment type="caution">
    <text evidence="2">The sequence shown here is derived from an EMBL/GenBank/DDBJ whole genome shotgun (WGS) entry which is preliminary data.</text>
</comment>
<dbReference type="RefSeq" id="WP_121220563.1">
    <property type="nucleotide sequence ID" value="NZ_JBIUBA010000035.1"/>
</dbReference>
<evidence type="ECO:0000256" key="1">
    <source>
        <dbReference type="SAM" id="Phobius"/>
    </source>
</evidence>
<dbReference type="Proteomes" id="UP000272729">
    <property type="component" value="Unassembled WGS sequence"/>
</dbReference>
<name>A0A495X571_9PSEU</name>
<keyword evidence="1" id="KW-0472">Membrane</keyword>
<proteinExistence type="predicted"/>
<reference evidence="2 3" key="1">
    <citation type="submission" date="2018-10" db="EMBL/GenBank/DDBJ databases">
        <title>Sequencing the genomes of 1000 actinobacteria strains.</title>
        <authorList>
            <person name="Klenk H.-P."/>
        </authorList>
    </citation>
    <scope>NUCLEOTIDE SEQUENCE [LARGE SCALE GENOMIC DNA]</scope>
    <source>
        <strain evidence="2 3">DSM 43911</strain>
    </source>
</reference>
<protein>
    <submittedName>
        <fullName evidence="2">Uncharacterized protein</fullName>
    </submittedName>
</protein>
<keyword evidence="1" id="KW-0812">Transmembrane</keyword>
<gene>
    <name evidence="2" type="ORF">DFJ66_2280</name>
</gene>
<keyword evidence="1" id="KW-1133">Transmembrane helix</keyword>
<sequence length="66" mass="6653">MADCGAAARVGGIRGRRARERGPALVVAAAVLLAGLGAVFVDEPAEVPGGQAQVSLNGNTWHMIAE</sequence>